<reference evidence="2 3" key="1">
    <citation type="submission" date="2021-06" db="EMBL/GenBank/DDBJ databases">
        <title>Microbial metabolic specificity influences pelagic lipid remineralization.</title>
        <authorList>
            <person name="Behrendt L."/>
            <person name="Hunter J.E."/>
            <person name="Alcolombri U."/>
            <person name="Smriga S."/>
            <person name="Mincer T."/>
            <person name="Lowenstein D.P."/>
            <person name="Peaudecerf F.J."/>
            <person name="Fernandez V.I."/>
            <person name="Fredricks H."/>
            <person name="Almblad H."/>
            <person name="Harrison J.J."/>
            <person name="Stocker R."/>
            <person name="Van Mooy B.A.S."/>
        </authorList>
    </citation>
    <scope>NUCLEOTIDE SEQUENCE [LARGE SCALE GENOMIC DNA]</scope>
    <source>
        <strain evidence="2 3">HP15-B</strain>
    </source>
</reference>
<dbReference type="GeneID" id="78559577"/>
<dbReference type="Gene3D" id="1.10.30.50">
    <property type="match status" value="1"/>
</dbReference>
<dbReference type="SMART" id="SM00507">
    <property type="entry name" value="HNHc"/>
    <property type="match status" value="1"/>
</dbReference>
<dbReference type="InterPro" id="IPR003615">
    <property type="entry name" value="HNH_nuc"/>
</dbReference>
<dbReference type="EMBL" id="CP076686">
    <property type="protein sequence ID" value="QWV14707.1"/>
    <property type="molecule type" value="Genomic_DNA"/>
</dbReference>
<dbReference type="CDD" id="cd00085">
    <property type="entry name" value="HNHc"/>
    <property type="match status" value="1"/>
</dbReference>
<organism evidence="2 3">
    <name type="scientific">Marinobacter adhaerens</name>
    <dbReference type="NCBI Taxonomy" id="1033846"/>
    <lineage>
        <taxon>Bacteria</taxon>
        <taxon>Pseudomonadati</taxon>
        <taxon>Pseudomonadota</taxon>
        <taxon>Gammaproteobacteria</taxon>
        <taxon>Pseudomonadales</taxon>
        <taxon>Marinobacteraceae</taxon>
        <taxon>Marinobacter</taxon>
    </lineage>
</organism>
<proteinExistence type="predicted"/>
<evidence type="ECO:0000259" key="1">
    <source>
        <dbReference type="SMART" id="SM00507"/>
    </source>
</evidence>
<keyword evidence="2" id="KW-0540">Nuclease</keyword>
<gene>
    <name evidence="2" type="ORF">KQ249_09005</name>
</gene>
<evidence type="ECO:0000313" key="3">
    <source>
        <dbReference type="Proteomes" id="UP000683442"/>
    </source>
</evidence>
<dbReference type="GO" id="GO:0004519">
    <property type="term" value="F:endonuclease activity"/>
    <property type="evidence" value="ECO:0007669"/>
    <property type="project" value="UniProtKB-KW"/>
</dbReference>
<keyword evidence="3" id="KW-1185">Reference proteome</keyword>
<keyword evidence="2" id="KW-0378">Hydrolase</keyword>
<dbReference type="Pfam" id="PF01844">
    <property type="entry name" value="HNH"/>
    <property type="match status" value="1"/>
</dbReference>
<protein>
    <submittedName>
        <fullName evidence="2">HNH endonuclease</fullName>
    </submittedName>
</protein>
<dbReference type="RefSeq" id="WP_081449817.1">
    <property type="nucleotide sequence ID" value="NZ_CP076686.1"/>
</dbReference>
<feature type="domain" description="HNH nuclease" evidence="1">
    <location>
        <begin position="7"/>
        <end position="55"/>
    </location>
</feature>
<dbReference type="Proteomes" id="UP000683442">
    <property type="component" value="Chromosome"/>
</dbReference>
<keyword evidence="2" id="KW-0255">Endonuclease</keyword>
<name>A0ABX8ILJ3_9GAMM</name>
<dbReference type="InterPro" id="IPR002711">
    <property type="entry name" value="HNH"/>
</dbReference>
<accession>A0ABX8ILJ3</accession>
<evidence type="ECO:0000313" key="2">
    <source>
        <dbReference type="EMBL" id="QWV14707.1"/>
    </source>
</evidence>
<sequence length="257" mass="28800">MAFTPRLVERVRKRAHFQCCLCKAIGVEIHHIVPQAESGPDTEENAAPLCPSCHETYGANPTKRKLIREARDHWYEVCDKRYAPDQSVMKEVQSAVSATASKEDLQSLKKDLIEGLSMVITAPNQISVGTPSDSCPGATHLLSTNDLLITLFDHKSQRDDAQANLLCLEGLWPEKGGLRSIRDDFVVQFGEFALRRQAIRVLDELKIEKRQGLSEEEVIQAMHLLSIQVALMVMHSKGQVFAGLTEDREILWQNGNK</sequence>